<accession>M1D8I6</accession>
<reference evidence="3" key="1">
    <citation type="journal article" date="2011" name="Nature">
        <title>Genome sequence and analysis of the tuber crop potato.</title>
        <authorList>
            <consortium name="The Potato Genome Sequencing Consortium"/>
        </authorList>
    </citation>
    <scope>NUCLEOTIDE SEQUENCE [LARGE SCALE GENOMIC DNA]</scope>
    <source>
        <strain evidence="3">cv. DM1-3 516 R44</strain>
    </source>
</reference>
<dbReference type="EnsemblPlants" id="PGSC0003DMT400084992">
    <property type="protein sequence ID" value="PGSC0003DMT400084992"/>
    <property type="gene ID" value="PGSC0003DMG400034563"/>
</dbReference>
<dbReference type="PaxDb" id="4113-PGSC0003DMT400084992"/>
<dbReference type="AlphaFoldDB" id="M1D8I6"/>
<sequence length="316" mass="34390">MAKIMTQLDILSKYVMGAGARSVIVVGVGCVNPDEAKFEALYNEEVNFLANQGGGYRSNYPRLAPKMSGRRLVEVVDEPDLDRRWTPGILKLESVRRAQEQIDVSANRLAIATLSTVWTPILTGGLIKLGEEMLKRAKQRQTSLPFPVLITELCRQARMPRDEKKDVEVIPTSSTDIRRTEVEYLKDEEEKKKATLVDTSPVVEIQTLPAQAVLPTPAPGPSSTSSVVPSATPSSSIGPLPPRSGTAAAGRPRLTQAALLQMGQLTHFADRHASRLEDTIPGMIERALVDAVTPLSSTIYALATHITVCEQGQRAT</sequence>
<evidence type="ECO:0000256" key="1">
    <source>
        <dbReference type="SAM" id="MobiDB-lite"/>
    </source>
</evidence>
<dbReference type="PANTHER" id="PTHR33180">
    <property type="entry name" value="PHOTOSYSTEM II CP43 REACTION CENTER PROTEIN"/>
    <property type="match status" value="1"/>
</dbReference>
<protein>
    <recommendedName>
        <fullName evidence="4">Integrase core domain containing protein</fullName>
    </recommendedName>
</protein>
<evidence type="ECO:0000313" key="3">
    <source>
        <dbReference type="Proteomes" id="UP000011115"/>
    </source>
</evidence>
<dbReference type="Proteomes" id="UP000011115">
    <property type="component" value="Unassembled WGS sequence"/>
</dbReference>
<dbReference type="eggNOG" id="ENOG502R85P">
    <property type="taxonomic scope" value="Eukaryota"/>
</dbReference>
<dbReference type="PANTHER" id="PTHR33180:SF31">
    <property type="entry name" value="POLYPROTEIN PROTEIN"/>
    <property type="match status" value="1"/>
</dbReference>
<feature type="region of interest" description="Disordered" evidence="1">
    <location>
        <begin position="213"/>
        <end position="250"/>
    </location>
</feature>
<evidence type="ECO:0000313" key="2">
    <source>
        <dbReference type="EnsemblPlants" id="PGSC0003DMT400084992"/>
    </source>
</evidence>
<dbReference type="HOGENOM" id="CLU_881114_0_0_1"/>
<proteinExistence type="predicted"/>
<reference evidence="2" key="2">
    <citation type="submission" date="2015-06" db="UniProtKB">
        <authorList>
            <consortium name="EnsemblPlants"/>
        </authorList>
    </citation>
    <scope>IDENTIFICATION</scope>
    <source>
        <strain evidence="2">DM1-3 516 R44</strain>
    </source>
</reference>
<dbReference type="Gramene" id="PGSC0003DMT400084992">
    <property type="protein sequence ID" value="PGSC0003DMT400084992"/>
    <property type="gene ID" value="PGSC0003DMG400034563"/>
</dbReference>
<keyword evidence="3" id="KW-1185">Reference proteome</keyword>
<feature type="compositionally biased region" description="Low complexity" evidence="1">
    <location>
        <begin position="221"/>
        <end position="236"/>
    </location>
</feature>
<dbReference type="InParanoid" id="M1D8I6"/>
<evidence type="ECO:0008006" key="4">
    <source>
        <dbReference type="Google" id="ProtNLM"/>
    </source>
</evidence>
<organism evidence="2 3">
    <name type="scientific">Solanum tuberosum</name>
    <name type="common">Potato</name>
    <dbReference type="NCBI Taxonomy" id="4113"/>
    <lineage>
        <taxon>Eukaryota</taxon>
        <taxon>Viridiplantae</taxon>
        <taxon>Streptophyta</taxon>
        <taxon>Embryophyta</taxon>
        <taxon>Tracheophyta</taxon>
        <taxon>Spermatophyta</taxon>
        <taxon>Magnoliopsida</taxon>
        <taxon>eudicotyledons</taxon>
        <taxon>Gunneridae</taxon>
        <taxon>Pentapetalae</taxon>
        <taxon>asterids</taxon>
        <taxon>lamiids</taxon>
        <taxon>Solanales</taxon>
        <taxon>Solanaceae</taxon>
        <taxon>Solanoideae</taxon>
        <taxon>Solaneae</taxon>
        <taxon>Solanum</taxon>
    </lineage>
</organism>
<name>M1D8I6_SOLTU</name>